<reference evidence="3" key="1">
    <citation type="submission" date="2017-01" db="EMBL/GenBank/DDBJ databases">
        <title>Draft genome of the species Salinivibrio sharmensis.</title>
        <authorList>
            <person name="Lopez-Hermoso C."/>
            <person name="De La Haba R."/>
            <person name="Sanchez-Porro C."/>
            <person name="Ventosa A."/>
        </authorList>
    </citation>
    <scope>NUCLEOTIDE SEQUENCE [LARGE SCALE GENOMIC DNA]</scope>
    <source>
        <strain evidence="3">CBH463</strain>
    </source>
</reference>
<sequence>MDKFLIGIVGVIIGSLLSIIRDYINEYRSKTNNARYLAVRIVGLLDQFISQCVDVACDTGRPDREGVMVPTTKIPTLNFDNIDGEWQSLSFNLMYEVLDFPNHLLTAKEAETFAYEHGDGAPDFDDVFNTRRYHFAILGIRADKLSMKLRNKYGMPNKDYGKWNPISRLNEIGIELKSKNT</sequence>
<keyword evidence="1" id="KW-1133">Transmembrane helix</keyword>
<gene>
    <name evidence="2" type="ORF">BZG74_10870</name>
</gene>
<evidence type="ECO:0000256" key="1">
    <source>
        <dbReference type="SAM" id="Phobius"/>
    </source>
</evidence>
<dbReference type="RefSeq" id="WP_077772618.1">
    <property type="nucleotide sequence ID" value="NZ_MUFC01000010.1"/>
</dbReference>
<comment type="caution">
    <text evidence="2">The sequence shown here is derived from an EMBL/GenBank/DDBJ whole genome shotgun (WGS) entry which is preliminary data.</text>
</comment>
<feature type="transmembrane region" description="Helical" evidence="1">
    <location>
        <begin position="6"/>
        <end position="24"/>
    </location>
</feature>
<keyword evidence="1" id="KW-0812">Transmembrane</keyword>
<organism evidence="2 3">
    <name type="scientific">Salinivibrio sharmensis</name>
    <dbReference type="NCBI Taxonomy" id="390883"/>
    <lineage>
        <taxon>Bacteria</taxon>
        <taxon>Pseudomonadati</taxon>
        <taxon>Pseudomonadota</taxon>
        <taxon>Gammaproteobacteria</taxon>
        <taxon>Vibrionales</taxon>
        <taxon>Vibrionaceae</taxon>
        <taxon>Salinivibrio</taxon>
    </lineage>
</organism>
<dbReference type="EMBL" id="MUFC01000010">
    <property type="protein sequence ID" value="OOE87633.1"/>
    <property type="molecule type" value="Genomic_DNA"/>
</dbReference>
<evidence type="ECO:0000313" key="2">
    <source>
        <dbReference type="EMBL" id="OOE87633.1"/>
    </source>
</evidence>
<evidence type="ECO:0000313" key="3">
    <source>
        <dbReference type="Proteomes" id="UP000188627"/>
    </source>
</evidence>
<dbReference type="Proteomes" id="UP000188627">
    <property type="component" value="Unassembled WGS sequence"/>
</dbReference>
<proteinExistence type="predicted"/>
<keyword evidence="3" id="KW-1185">Reference proteome</keyword>
<keyword evidence="1" id="KW-0472">Membrane</keyword>
<protein>
    <submittedName>
        <fullName evidence="2">Uncharacterized protein</fullName>
    </submittedName>
</protein>
<accession>A0ABX3KF10</accession>
<name>A0ABX3KF10_9GAMM</name>